<dbReference type="GO" id="GO:0005737">
    <property type="term" value="C:cytoplasm"/>
    <property type="evidence" value="ECO:0007669"/>
    <property type="project" value="TreeGrafter"/>
</dbReference>
<keyword evidence="1" id="KW-0217">Developmental protein</keyword>
<dbReference type="InterPro" id="IPR051226">
    <property type="entry name" value="PP1_Regulatory_Subunit"/>
</dbReference>
<evidence type="ECO:0000256" key="4">
    <source>
        <dbReference type="SAM" id="MobiDB-lite"/>
    </source>
</evidence>
<name>A0AA88N5R3_CHASR</name>
<keyword evidence="6" id="KW-1185">Reference proteome</keyword>
<proteinExistence type="predicted"/>
<dbReference type="PANTHER" id="PTHR24179">
    <property type="entry name" value="PROTEIN PHOSPHATASE 1 REGULATORY SUBUNIT 12"/>
    <property type="match status" value="1"/>
</dbReference>
<evidence type="ECO:0000313" key="6">
    <source>
        <dbReference type="Proteomes" id="UP001187415"/>
    </source>
</evidence>
<evidence type="ECO:0000256" key="2">
    <source>
        <dbReference type="ARBA" id="ARBA00022737"/>
    </source>
</evidence>
<feature type="compositionally biased region" description="Basic and acidic residues" evidence="4">
    <location>
        <begin position="87"/>
        <end position="98"/>
    </location>
</feature>
<dbReference type="AlphaFoldDB" id="A0AA88N5R3"/>
<evidence type="ECO:0000256" key="3">
    <source>
        <dbReference type="ARBA" id="ARBA00023043"/>
    </source>
</evidence>
<evidence type="ECO:0000313" key="5">
    <source>
        <dbReference type="EMBL" id="KAK2851688.1"/>
    </source>
</evidence>
<feature type="region of interest" description="Disordered" evidence="4">
    <location>
        <begin position="52"/>
        <end position="98"/>
    </location>
</feature>
<organism evidence="5 6">
    <name type="scientific">Channa striata</name>
    <name type="common">Snakehead murrel</name>
    <name type="synonym">Ophicephalus striatus</name>
    <dbReference type="NCBI Taxonomy" id="64152"/>
    <lineage>
        <taxon>Eukaryota</taxon>
        <taxon>Metazoa</taxon>
        <taxon>Chordata</taxon>
        <taxon>Craniata</taxon>
        <taxon>Vertebrata</taxon>
        <taxon>Euteleostomi</taxon>
        <taxon>Actinopterygii</taxon>
        <taxon>Neopterygii</taxon>
        <taxon>Teleostei</taxon>
        <taxon>Neoteleostei</taxon>
        <taxon>Acanthomorphata</taxon>
        <taxon>Anabantaria</taxon>
        <taxon>Anabantiformes</taxon>
        <taxon>Channoidei</taxon>
        <taxon>Channidae</taxon>
        <taxon>Channa</taxon>
    </lineage>
</organism>
<dbReference type="EMBL" id="JAUPFM010000005">
    <property type="protein sequence ID" value="KAK2851688.1"/>
    <property type="molecule type" value="Genomic_DNA"/>
</dbReference>
<dbReference type="GO" id="GO:0004857">
    <property type="term" value="F:enzyme inhibitor activity"/>
    <property type="evidence" value="ECO:0007669"/>
    <property type="project" value="TreeGrafter"/>
</dbReference>
<dbReference type="GO" id="GO:0019208">
    <property type="term" value="F:phosphatase regulator activity"/>
    <property type="evidence" value="ECO:0007669"/>
    <property type="project" value="TreeGrafter"/>
</dbReference>
<keyword evidence="2" id="KW-0677">Repeat</keyword>
<accession>A0AA88N5R3</accession>
<sequence length="219" mass="24517">MNSLCHQDLFKEKSSKEKGTLQWKVSESVNAVGIQYCLLLYLAPVRDEEAESQRKAKSRHARQTRRSTQGVTLTDLKEAQKTNSLSSHDRQTEDSGTLEDRVYLKKGLTETEISPKWSKFDEQGNIEPRLETLTESPITNLSYSSIAGSCGLSYCNISFKVDNFSPQCRVRPQQSPWQAATESCQRERGVAKGRRGEGGRAVKGEGEREGKPEKEGDGE</sequence>
<feature type="compositionally biased region" description="Basic residues" evidence="4">
    <location>
        <begin position="55"/>
        <end position="65"/>
    </location>
</feature>
<dbReference type="PANTHER" id="PTHR24179:SF21">
    <property type="entry name" value="MYOSIN BINDING SUBUNIT, ISOFORM O"/>
    <property type="match status" value="1"/>
</dbReference>
<comment type="caution">
    <text evidence="5">The sequence shown here is derived from an EMBL/GenBank/DDBJ whole genome shotgun (WGS) entry which is preliminary data.</text>
</comment>
<feature type="region of interest" description="Disordered" evidence="4">
    <location>
        <begin position="172"/>
        <end position="219"/>
    </location>
</feature>
<dbReference type="Gene3D" id="6.10.140.390">
    <property type="match status" value="1"/>
</dbReference>
<evidence type="ECO:0000256" key="1">
    <source>
        <dbReference type="ARBA" id="ARBA00022473"/>
    </source>
</evidence>
<feature type="compositionally biased region" description="Basic and acidic residues" evidence="4">
    <location>
        <begin position="184"/>
        <end position="219"/>
    </location>
</feature>
<feature type="compositionally biased region" description="Polar residues" evidence="4">
    <location>
        <begin position="172"/>
        <end position="183"/>
    </location>
</feature>
<reference evidence="5" key="1">
    <citation type="submission" date="2023-07" db="EMBL/GenBank/DDBJ databases">
        <title>Chromosome-level Genome Assembly of Striped Snakehead (Channa striata).</title>
        <authorList>
            <person name="Liu H."/>
        </authorList>
    </citation>
    <scope>NUCLEOTIDE SEQUENCE</scope>
    <source>
        <strain evidence="5">Gz</strain>
        <tissue evidence="5">Muscle</tissue>
    </source>
</reference>
<protein>
    <submittedName>
        <fullName evidence="5">Uncharacterized protein</fullName>
    </submittedName>
</protein>
<dbReference type="Proteomes" id="UP001187415">
    <property type="component" value="Unassembled WGS sequence"/>
</dbReference>
<gene>
    <name evidence="5" type="ORF">Q5P01_007964</name>
</gene>
<keyword evidence="3" id="KW-0040">ANK repeat</keyword>